<gene>
    <name evidence="1" type="ORF">S12H4_33965</name>
</gene>
<proteinExistence type="predicted"/>
<evidence type="ECO:0000313" key="1">
    <source>
        <dbReference type="EMBL" id="GAJ01799.1"/>
    </source>
</evidence>
<comment type="caution">
    <text evidence="1">The sequence shown here is derived from an EMBL/GenBank/DDBJ whole genome shotgun (WGS) entry which is preliminary data.</text>
</comment>
<protein>
    <submittedName>
        <fullName evidence="1">Uncharacterized protein</fullName>
    </submittedName>
</protein>
<organism evidence="1">
    <name type="scientific">marine sediment metagenome</name>
    <dbReference type="NCBI Taxonomy" id="412755"/>
    <lineage>
        <taxon>unclassified sequences</taxon>
        <taxon>metagenomes</taxon>
        <taxon>ecological metagenomes</taxon>
    </lineage>
</organism>
<reference evidence="1" key="1">
    <citation type="journal article" date="2014" name="Front. Microbiol.">
        <title>High frequency of phylogenetically diverse reductive dehalogenase-homologous genes in deep subseafloor sedimentary metagenomes.</title>
        <authorList>
            <person name="Kawai M."/>
            <person name="Futagami T."/>
            <person name="Toyoda A."/>
            <person name="Takaki Y."/>
            <person name="Nishi S."/>
            <person name="Hori S."/>
            <person name="Arai W."/>
            <person name="Tsubouchi T."/>
            <person name="Morono Y."/>
            <person name="Uchiyama I."/>
            <person name="Ito T."/>
            <person name="Fujiyama A."/>
            <person name="Inagaki F."/>
            <person name="Takami H."/>
        </authorList>
    </citation>
    <scope>NUCLEOTIDE SEQUENCE</scope>
    <source>
        <strain evidence="1">Expedition CK06-06</strain>
    </source>
</reference>
<dbReference type="AlphaFoldDB" id="X1T929"/>
<dbReference type="EMBL" id="BARW01020059">
    <property type="protein sequence ID" value="GAJ01799.1"/>
    <property type="molecule type" value="Genomic_DNA"/>
</dbReference>
<accession>X1T929</accession>
<name>X1T929_9ZZZZ</name>
<feature type="non-terminal residue" evidence="1">
    <location>
        <position position="74"/>
    </location>
</feature>
<sequence>MVDPTSLFYVFSFAFSSVPLRENVSVVGGVTRRPVGELLQEGLRELRGEHYSSVQYHQSEETESPMARAAIYIP</sequence>